<sequence length="367" mass="39455">MSFVFAVVRPGVEAWAKSEVARARPAWRFAYGRAGLVTWKRDAASTEDASSEDALTVVARVWGRGVGVAKSVDDVVRIAREEARAGRLRLHVFARGKKGAEELAPEEEERARGIERELRAQLSDEIERDARAERGDRVLDVIVGEDDLYVGVHVHRAGAIAWPGGRIPIDVPAGSPSRAYRKVEEMIVWGDVPVRAGDVAIEVGAAPGGAAYALARRGVSVVAIDPAEMDPHVLAYRGPGDARVTHLAKPVGAVTRDELPHDARWLLSDLNLAPPVALRYAARIASTTRVEGAILTLKMNDAAMIASIPALLEKARAIVPGADARAIQLPAHRQEIGVLVIRPRSAAADRAGRARPGAAPRRAPRTR</sequence>
<dbReference type="AlphaFoldDB" id="A0A0F6W4I0"/>
<dbReference type="Gene3D" id="3.40.50.150">
    <property type="entry name" value="Vaccinia Virus protein VP39"/>
    <property type="match status" value="1"/>
</dbReference>
<dbReference type="PANTHER" id="PTHR37524:SF2">
    <property type="entry name" value="RIBOSOMAL RNA METHYLTRANSFERASE FTSJ DOMAIN-CONTAINING PROTEIN"/>
    <property type="match status" value="1"/>
</dbReference>
<dbReference type="EMBL" id="CP011125">
    <property type="protein sequence ID" value="AKF07275.1"/>
    <property type="molecule type" value="Genomic_DNA"/>
</dbReference>
<dbReference type="RefSeq" id="WP_053234556.1">
    <property type="nucleotide sequence ID" value="NZ_CP011125.1"/>
</dbReference>
<gene>
    <name evidence="1" type="ORF">DB32_004424</name>
</gene>
<keyword evidence="2" id="KW-1185">Reference proteome</keyword>
<evidence type="ECO:0000313" key="2">
    <source>
        <dbReference type="Proteomes" id="UP000034883"/>
    </source>
</evidence>
<keyword evidence="1" id="KW-0808">Transferase</keyword>
<dbReference type="PANTHER" id="PTHR37524">
    <property type="entry name" value="RIBOSOMAL RNA LARGE SUBUNIT METHYLTRANSFERASE M"/>
    <property type="match status" value="1"/>
</dbReference>
<name>A0A0F6W4I0_9BACT</name>
<dbReference type="STRING" id="927083.DB32_004424"/>
<dbReference type="GO" id="GO:0032259">
    <property type="term" value="P:methylation"/>
    <property type="evidence" value="ECO:0007669"/>
    <property type="project" value="UniProtKB-KW"/>
</dbReference>
<dbReference type="KEGG" id="samy:DB32_004424"/>
<dbReference type="Proteomes" id="UP000034883">
    <property type="component" value="Chromosome"/>
</dbReference>
<organism evidence="1 2">
    <name type="scientific">Sandaracinus amylolyticus</name>
    <dbReference type="NCBI Taxonomy" id="927083"/>
    <lineage>
        <taxon>Bacteria</taxon>
        <taxon>Pseudomonadati</taxon>
        <taxon>Myxococcota</taxon>
        <taxon>Polyangia</taxon>
        <taxon>Polyangiales</taxon>
        <taxon>Sandaracinaceae</taxon>
        <taxon>Sandaracinus</taxon>
    </lineage>
</organism>
<dbReference type="OrthoDB" id="154490at2"/>
<protein>
    <submittedName>
        <fullName evidence="1">Putative SAM-depedent methyltransferase</fullName>
    </submittedName>
</protein>
<proteinExistence type="predicted"/>
<reference evidence="1 2" key="1">
    <citation type="submission" date="2015-03" db="EMBL/GenBank/DDBJ databases">
        <title>Genome assembly of Sandaracinus amylolyticus DSM 53668.</title>
        <authorList>
            <person name="Sharma G."/>
            <person name="Subramanian S."/>
        </authorList>
    </citation>
    <scope>NUCLEOTIDE SEQUENCE [LARGE SCALE GENOMIC DNA]</scope>
    <source>
        <strain evidence="1 2">DSM 53668</strain>
    </source>
</reference>
<dbReference type="SUPFAM" id="SSF53335">
    <property type="entry name" value="S-adenosyl-L-methionine-dependent methyltransferases"/>
    <property type="match status" value="1"/>
</dbReference>
<keyword evidence="1" id="KW-0489">Methyltransferase</keyword>
<dbReference type="InterPro" id="IPR029063">
    <property type="entry name" value="SAM-dependent_MTases_sf"/>
</dbReference>
<accession>A0A0F6W4I0</accession>
<dbReference type="GO" id="GO:0008168">
    <property type="term" value="F:methyltransferase activity"/>
    <property type="evidence" value="ECO:0007669"/>
    <property type="project" value="UniProtKB-KW"/>
</dbReference>
<evidence type="ECO:0000313" key="1">
    <source>
        <dbReference type="EMBL" id="AKF07275.1"/>
    </source>
</evidence>